<proteinExistence type="inferred from homology"/>
<protein>
    <submittedName>
        <fullName evidence="10">Rhomboid family intramembrane serine protease</fullName>
        <ecNumber evidence="10">3.4.21.105</ecNumber>
    </submittedName>
</protein>
<keyword evidence="3 7" id="KW-0812">Transmembrane</keyword>
<reference evidence="11" key="1">
    <citation type="journal article" date="2019" name="Int. J. Syst. Evol. Microbiol.">
        <title>The Global Catalogue of Microorganisms (GCM) 10K type strain sequencing project: providing services to taxonomists for standard genome sequencing and annotation.</title>
        <authorList>
            <consortium name="The Broad Institute Genomics Platform"/>
            <consortium name="The Broad Institute Genome Sequencing Center for Infectious Disease"/>
            <person name="Wu L."/>
            <person name="Ma J."/>
        </authorList>
    </citation>
    <scope>NUCLEOTIDE SEQUENCE [LARGE SCALE GENOMIC DNA]</scope>
    <source>
        <strain evidence="11">CECT 8010</strain>
    </source>
</reference>
<dbReference type="GO" id="GO:0006508">
    <property type="term" value="P:proteolysis"/>
    <property type="evidence" value="ECO:0007669"/>
    <property type="project" value="UniProtKB-KW"/>
</dbReference>
<keyword evidence="6 7" id="KW-0472">Membrane</keyword>
<accession>A0ABV8Q1Y6</accession>
<dbReference type="Gene3D" id="1.20.1540.10">
    <property type="entry name" value="Rhomboid-like"/>
    <property type="match status" value="1"/>
</dbReference>
<evidence type="ECO:0000259" key="8">
    <source>
        <dbReference type="Pfam" id="PF01694"/>
    </source>
</evidence>
<feature type="transmembrane region" description="Helical" evidence="7">
    <location>
        <begin position="194"/>
        <end position="211"/>
    </location>
</feature>
<keyword evidence="11" id="KW-1185">Reference proteome</keyword>
<gene>
    <name evidence="10" type="ORF">ACFOW1_15945</name>
</gene>
<keyword evidence="5 7" id="KW-1133">Transmembrane helix</keyword>
<evidence type="ECO:0000256" key="6">
    <source>
        <dbReference type="ARBA" id="ARBA00023136"/>
    </source>
</evidence>
<dbReference type="EMBL" id="JBHSDC010000029">
    <property type="protein sequence ID" value="MFC4233393.1"/>
    <property type="molecule type" value="Genomic_DNA"/>
</dbReference>
<sequence>MSNSGILGFILVIINVIVSYKGFTNQIFFDGYKFEVDAVLKRKDYKRLVSSGFLHVNWQHLVFNMFSLYVFSDNIELVLGNGIFLLIYFISLIGGNLLSLLVHRHHGDYSAVGASGAVSGIIFAAIALQPSIGIGMFFIYIPGWLYGIVFVAVSIYGIKSQKDNIGHEAHLGGALVGMLAAIVCQPEVLRYNYIAILLITVPAIIFIYLIITKPHILLVDNLFVKNNLPYYTIDQKYNAEKKLEADTIDAILDKINRHGINSLSKREKDILNTYSKR</sequence>
<dbReference type="InterPro" id="IPR046483">
    <property type="entry name" value="DUF6576"/>
</dbReference>
<feature type="transmembrane region" description="Helical" evidence="7">
    <location>
        <begin position="52"/>
        <end position="71"/>
    </location>
</feature>
<evidence type="ECO:0000256" key="5">
    <source>
        <dbReference type="ARBA" id="ARBA00022989"/>
    </source>
</evidence>
<evidence type="ECO:0000313" key="11">
    <source>
        <dbReference type="Proteomes" id="UP001595906"/>
    </source>
</evidence>
<dbReference type="SUPFAM" id="SSF144091">
    <property type="entry name" value="Rhomboid-like"/>
    <property type="match status" value="1"/>
</dbReference>
<comment type="subcellular location">
    <subcellularLocation>
        <location evidence="1">Membrane</location>
        <topology evidence="1">Multi-pass membrane protein</topology>
    </subcellularLocation>
</comment>
<feature type="transmembrane region" description="Helical" evidence="7">
    <location>
        <begin position="83"/>
        <end position="102"/>
    </location>
</feature>
<feature type="transmembrane region" description="Helical" evidence="7">
    <location>
        <begin position="6"/>
        <end position="23"/>
    </location>
</feature>
<keyword evidence="10" id="KW-0645">Protease</keyword>
<dbReference type="Pfam" id="PF01694">
    <property type="entry name" value="Rhomboid"/>
    <property type="match status" value="1"/>
</dbReference>
<evidence type="ECO:0000256" key="7">
    <source>
        <dbReference type="SAM" id="Phobius"/>
    </source>
</evidence>
<dbReference type="Pfam" id="PF20216">
    <property type="entry name" value="DUF6576"/>
    <property type="match status" value="1"/>
</dbReference>
<feature type="transmembrane region" description="Helical" evidence="7">
    <location>
        <begin position="169"/>
        <end position="188"/>
    </location>
</feature>
<dbReference type="RefSeq" id="WP_379015652.1">
    <property type="nucleotide sequence ID" value="NZ_JBHSDC010000029.1"/>
</dbReference>
<evidence type="ECO:0000256" key="3">
    <source>
        <dbReference type="ARBA" id="ARBA00022692"/>
    </source>
</evidence>
<dbReference type="Proteomes" id="UP001595906">
    <property type="component" value="Unassembled WGS sequence"/>
</dbReference>
<evidence type="ECO:0000259" key="9">
    <source>
        <dbReference type="Pfam" id="PF20216"/>
    </source>
</evidence>
<dbReference type="PANTHER" id="PTHR43731">
    <property type="entry name" value="RHOMBOID PROTEASE"/>
    <property type="match status" value="1"/>
</dbReference>
<evidence type="ECO:0000256" key="2">
    <source>
        <dbReference type="ARBA" id="ARBA00009045"/>
    </source>
</evidence>
<evidence type="ECO:0000313" key="10">
    <source>
        <dbReference type="EMBL" id="MFC4233393.1"/>
    </source>
</evidence>
<dbReference type="InterPro" id="IPR050925">
    <property type="entry name" value="Rhomboid_protease_S54"/>
</dbReference>
<name>A0ABV8Q1Y6_9BACT</name>
<dbReference type="InterPro" id="IPR035952">
    <property type="entry name" value="Rhomboid-like_sf"/>
</dbReference>
<comment type="similarity">
    <text evidence="2">Belongs to the peptidase S54 family.</text>
</comment>
<feature type="domain" description="DUF6576" evidence="9">
    <location>
        <begin position="231"/>
        <end position="277"/>
    </location>
</feature>
<organism evidence="10 11">
    <name type="scientific">Parasediminibacterium paludis</name>
    <dbReference type="NCBI Taxonomy" id="908966"/>
    <lineage>
        <taxon>Bacteria</taxon>
        <taxon>Pseudomonadati</taxon>
        <taxon>Bacteroidota</taxon>
        <taxon>Chitinophagia</taxon>
        <taxon>Chitinophagales</taxon>
        <taxon>Chitinophagaceae</taxon>
        <taxon>Parasediminibacterium</taxon>
    </lineage>
</organism>
<dbReference type="GO" id="GO:0008233">
    <property type="term" value="F:peptidase activity"/>
    <property type="evidence" value="ECO:0007669"/>
    <property type="project" value="UniProtKB-KW"/>
</dbReference>
<evidence type="ECO:0000256" key="1">
    <source>
        <dbReference type="ARBA" id="ARBA00004141"/>
    </source>
</evidence>
<comment type="caution">
    <text evidence="10">The sequence shown here is derived from an EMBL/GenBank/DDBJ whole genome shotgun (WGS) entry which is preliminary data.</text>
</comment>
<feature type="domain" description="Peptidase S54 rhomboid" evidence="8">
    <location>
        <begin position="44"/>
        <end position="184"/>
    </location>
</feature>
<feature type="transmembrane region" description="Helical" evidence="7">
    <location>
        <begin position="134"/>
        <end position="157"/>
    </location>
</feature>
<keyword evidence="4 10" id="KW-0378">Hydrolase</keyword>
<feature type="transmembrane region" description="Helical" evidence="7">
    <location>
        <begin position="109"/>
        <end position="128"/>
    </location>
</feature>
<dbReference type="InterPro" id="IPR022764">
    <property type="entry name" value="Peptidase_S54_rhomboid_dom"/>
</dbReference>
<dbReference type="EC" id="3.4.21.105" evidence="10"/>
<evidence type="ECO:0000256" key="4">
    <source>
        <dbReference type="ARBA" id="ARBA00022801"/>
    </source>
</evidence>
<dbReference type="PANTHER" id="PTHR43731:SF14">
    <property type="entry name" value="PRESENILIN-ASSOCIATED RHOMBOID-LIKE PROTEIN, MITOCHONDRIAL"/>
    <property type="match status" value="1"/>
</dbReference>